<evidence type="ECO:0000313" key="2">
    <source>
        <dbReference type="Proteomes" id="UP000801492"/>
    </source>
</evidence>
<reference evidence="1" key="1">
    <citation type="submission" date="2019-08" db="EMBL/GenBank/DDBJ databases">
        <title>The genome of the North American firefly Photinus pyralis.</title>
        <authorList>
            <consortium name="Photinus pyralis genome working group"/>
            <person name="Fallon T.R."/>
            <person name="Sander Lower S.E."/>
            <person name="Weng J.-K."/>
        </authorList>
    </citation>
    <scope>NUCLEOTIDE SEQUENCE</scope>
    <source>
        <strain evidence="1">TRF0915ILg1</strain>
        <tissue evidence="1">Whole body</tissue>
    </source>
</reference>
<proteinExistence type="predicted"/>
<organism evidence="1 2">
    <name type="scientific">Ignelater luminosus</name>
    <name type="common">Cucubano</name>
    <name type="synonym">Pyrophorus luminosus</name>
    <dbReference type="NCBI Taxonomy" id="2038154"/>
    <lineage>
        <taxon>Eukaryota</taxon>
        <taxon>Metazoa</taxon>
        <taxon>Ecdysozoa</taxon>
        <taxon>Arthropoda</taxon>
        <taxon>Hexapoda</taxon>
        <taxon>Insecta</taxon>
        <taxon>Pterygota</taxon>
        <taxon>Neoptera</taxon>
        <taxon>Endopterygota</taxon>
        <taxon>Coleoptera</taxon>
        <taxon>Polyphaga</taxon>
        <taxon>Elateriformia</taxon>
        <taxon>Elateroidea</taxon>
        <taxon>Elateridae</taxon>
        <taxon>Agrypninae</taxon>
        <taxon>Pyrophorini</taxon>
        <taxon>Ignelater</taxon>
    </lineage>
</organism>
<keyword evidence="2" id="KW-1185">Reference proteome</keyword>
<accession>A0A8K0GJD7</accession>
<name>A0A8K0GJD7_IGNLU</name>
<protein>
    <submittedName>
        <fullName evidence="1">Uncharacterized protein</fullName>
    </submittedName>
</protein>
<dbReference type="AlphaFoldDB" id="A0A8K0GJD7"/>
<dbReference type="EMBL" id="VTPC01002444">
    <property type="protein sequence ID" value="KAF2900028.1"/>
    <property type="molecule type" value="Genomic_DNA"/>
</dbReference>
<evidence type="ECO:0000313" key="1">
    <source>
        <dbReference type="EMBL" id="KAF2900028.1"/>
    </source>
</evidence>
<sequence length="220" mass="25643">MYTKDIRRSSEGMKVQQHMLGGMLQTEVFQALGTCSKTKVYLTIQKDVQEQKSVDNKYGAENWSFYFEEFDAFGELLYARRAYSATNLKLHHMWSDIWGLPVVSQTMEINRFKNILRYLRFDMKKNCSGRLKTDKFALCYKRSSKTASFVTSQGKMLQSMSSCFLARHAAILHSLWQVSPINLELNSGCLLMWCVNIYPYLRRNKLRLRGESDPKNLVID</sequence>
<dbReference type="Proteomes" id="UP000801492">
    <property type="component" value="Unassembled WGS sequence"/>
</dbReference>
<comment type="caution">
    <text evidence="1">The sequence shown here is derived from an EMBL/GenBank/DDBJ whole genome shotgun (WGS) entry which is preliminary data.</text>
</comment>
<gene>
    <name evidence="1" type="ORF">ILUMI_06159</name>
</gene>